<dbReference type="InterPro" id="IPR001775">
    <property type="entry name" value="GspD/PilQ"/>
</dbReference>
<dbReference type="Pfam" id="PF00263">
    <property type="entry name" value="Secretin"/>
    <property type="match status" value="1"/>
</dbReference>
<dbReference type="InterPro" id="IPR032789">
    <property type="entry name" value="T2SS-T3SS_pil_N"/>
</dbReference>
<feature type="domain" description="Pilus formation protein N-terminal" evidence="3">
    <location>
        <begin position="38"/>
        <end position="107"/>
    </location>
</feature>
<dbReference type="GO" id="GO:0015627">
    <property type="term" value="C:type II protein secretion system complex"/>
    <property type="evidence" value="ECO:0007669"/>
    <property type="project" value="TreeGrafter"/>
</dbReference>
<evidence type="ECO:0000256" key="1">
    <source>
        <dbReference type="RuleBase" id="RU004003"/>
    </source>
</evidence>
<dbReference type="PRINTS" id="PR00811">
    <property type="entry name" value="BCTERIALGSPD"/>
</dbReference>
<dbReference type="PANTHER" id="PTHR30332:SF17">
    <property type="entry name" value="TYPE IV PILIATION SYSTEM PROTEIN DR_0774-RELATED"/>
    <property type="match status" value="1"/>
</dbReference>
<evidence type="ECO:0000313" key="4">
    <source>
        <dbReference type="EMBL" id="PWI35224.1"/>
    </source>
</evidence>
<dbReference type="RefSeq" id="WP_109318376.1">
    <property type="nucleotide sequence ID" value="NZ_QFWT01000001.1"/>
</dbReference>
<evidence type="ECO:0000313" key="5">
    <source>
        <dbReference type="Proteomes" id="UP000245362"/>
    </source>
</evidence>
<dbReference type="Pfam" id="PF13629">
    <property type="entry name" value="T2SS-T3SS_pil_N"/>
    <property type="match status" value="1"/>
</dbReference>
<reference evidence="4 5" key="1">
    <citation type="submission" date="2018-05" db="EMBL/GenBank/DDBJ databases">
        <title>Vibrio limimaris sp. nov., isolated from marine sediment.</title>
        <authorList>
            <person name="Li C.-M."/>
        </authorList>
    </citation>
    <scope>NUCLEOTIDE SEQUENCE [LARGE SCALE GENOMIC DNA]</scope>
    <source>
        <strain evidence="4 5">E4404</strain>
    </source>
</reference>
<comment type="similarity">
    <text evidence="1">Belongs to the bacterial secretin family.</text>
</comment>
<dbReference type="EMBL" id="QFWT01000001">
    <property type="protein sequence ID" value="PWI35224.1"/>
    <property type="molecule type" value="Genomic_DNA"/>
</dbReference>
<gene>
    <name evidence="4" type="ORF">DI392_02865</name>
</gene>
<proteinExistence type="inferred from homology"/>
<dbReference type="InterPro" id="IPR050810">
    <property type="entry name" value="Bact_Secretion_Sys_Channel"/>
</dbReference>
<name>A0A2U3BEN9_9VIBR</name>
<dbReference type="InterPro" id="IPR004846">
    <property type="entry name" value="T2SS/T3SS_dom"/>
</dbReference>
<dbReference type="AlphaFoldDB" id="A0A2U3BEN9"/>
<dbReference type="GO" id="GO:0009306">
    <property type="term" value="P:protein secretion"/>
    <property type="evidence" value="ECO:0007669"/>
    <property type="project" value="InterPro"/>
</dbReference>
<dbReference type="PANTHER" id="PTHR30332">
    <property type="entry name" value="PROBABLE GENERAL SECRETION PATHWAY PROTEIN D"/>
    <property type="match status" value="1"/>
</dbReference>
<sequence>MDAQPIQGQIPQRVRTTVALPILLLFSLLLASPWGWAAKIVNLSEGDAQTISVSADIGSVFISDPSVADYQVVEKHKVVFFGKKLGNTSLMIFDEDGKTLISRKLIVNKSLVHIQQQIQLRFPDVDVEIYNLGDQAVLSGTVATDQEKEDIYNLVGELMGKDAEVKSVEWDIGEGSHEMDFMRKYKFKGLVNNIEVIATKQVNVKLSIAEVTHSFIEELGIDLGSAGYSSGIFVDQLTRFSADDIISVITAIGNDNVGQVLAEPNLSVISGETASFLAGGEIPVVTVMDGGTNVAYREYGVRLELMAKVLRDDKIKLSLMPEVSALDNTYTSGSYDLPALKTRRARTTVELGDGQSFILGGLLNTEDRESLQRIPFIGDVPILGSLFRHTETNRTKTELIIVATVNLVQPVHPSQVQLPTMEKTHTLQRFFALDSSYDKAKGMWANKVLASGGFKQ</sequence>
<protein>
    <submittedName>
        <fullName evidence="4">General secretion pathway protein GspD</fullName>
    </submittedName>
</protein>
<feature type="domain" description="Type II/III secretion system secretin-like" evidence="2">
    <location>
        <begin position="254"/>
        <end position="408"/>
    </location>
</feature>
<accession>A0A2U3BEN9</accession>
<evidence type="ECO:0000259" key="3">
    <source>
        <dbReference type="Pfam" id="PF13629"/>
    </source>
</evidence>
<dbReference type="Proteomes" id="UP000245362">
    <property type="component" value="Unassembled WGS sequence"/>
</dbReference>
<evidence type="ECO:0000259" key="2">
    <source>
        <dbReference type="Pfam" id="PF00263"/>
    </source>
</evidence>
<keyword evidence="5" id="KW-1185">Reference proteome</keyword>
<dbReference type="OrthoDB" id="9775455at2"/>
<comment type="caution">
    <text evidence="4">The sequence shown here is derived from an EMBL/GenBank/DDBJ whole genome shotgun (WGS) entry which is preliminary data.</text>
</comment>
<organism evidence="4 5">
    <name type="scientific">Vibrio albus</name>
    <dbReference type="NCBI Taxonomy" id="2200953"/>
    <lineage>
        <taxon>Bacteria</taxon>
        <taxon>Pseudomonadati</taxon>
        <taxon>Pseudomonadota</taxon>
        <taxon>Gammaproteobacteria</taxon>
        <taxon>Vibrionales</taxon>
        <taxon>Vibrionaceae</taxon>
        <taxon>Vibrio</taxon>
    </lineage>
</organism>